<dbReference type="OMA" id="DCTHYRS"/>
<evidence type="ECO:0000313" key="3">
    <source>
        <dbReference type="Proteomes" id="UP000054383"/>
    </source>
</evidence>
<dbReference type="GO" id="GO:0004842">
    <property type="term" value="F:ubiquitin-protein transferase activity"/>
    <property type="evidence" value="ECO:0007669"/>
    <property type="project" value="TreeGrafter"/>
</dbReference>
<feature type="compositionally biased region" description="Basic residues" evidence="1">
    <location>
        <begin position="44"/>
        <end position="53"/>
    </location>
</feature>
<dbReference type="OrthoDB" id="2398441at2759"/>
<feature type="compositionally biased region" description="Pro residues" evidence="1">
    <location>
        <begin position="1"/>
        <end position="11"/>
    </location>
</feature>
<evidence type="ECO:0000313" key="2">
    <source>
        <dbReference type="EMBL" id="CRG84437.1"/>
    </source>
</evidence>
<gene>
    <name evidence="2" type="ORF">PISL3812_01723</name>
</gene>
<dbReference type="AlphaFoldDB" id="A0A0U1LMW2"/>
<protein>
    <submittedName>
        <fullName evidence="2">Uncharacterized protein</fullName>
    </submittedName>
</protein>
<dbReference type="EMBL" id="CVMT01000001">
    <property type="protein sequence ID" value="CRG84437.1"/>
    <property type="molecule type" value="Genomic_DNA"/>
</dbReference>
<feature type="compositionally biased region" description="Polar residues" evidence="1">
    <location>
        <begin position="27"/>
        <end position="38"/>
    </location>
</feature>
<dbReference type="InterPro" id="IPR038886">
    <property type="entry name" value="E3_SLX5/Rfp1"/>
</dbReference>
<accession>A0A0U1LMW2</accession>
<sequence>MSTTPPPPPPQQIGDVIDLTNEPDSPPSQLSRAQPSRTQSFHSHQPRRHRPPRFGRNIMADVVDLEDGPDHTIDIDPPSSPEVEFLRSTVRARPVPRASAPRRLLDVLNAHTGGFMSPTAQEAFREEIALRARHIGRRRANQPTLEELFVADHLNPGIDLTIDLDYQAPAFTMNEPTPPIPPPSYKAPSPAPEGFTRTVTDDDVVVCPNCDHELGTGEGLAQQIWVAKPCGHVYCGDCTHYRSTKKRSTLTSPVKSKPFSKCKVAGCEKLVSQPKSMIQIFL</sequence>
<keyword evidence="3" id="KW-1185">Reference proteome</keyword>
<dbReference type="GO" id="GO:0033768">
    <property type="term" value="C:SUMO-targeted ubiquitin ligase complex"/>
    <property type="evidence" value="ECO:0007669"/>
    <property type="project" value="TreeGrafter"/>
</dbReference>
<name>A0A0U1LMW2_TALIS</name>
<proteinExistence type="predicted"/>
<feature type="region of interest" description="Disordered" evidence="1">
    <location>
        <begin position="1"/>
        <end position="55"/>
    </location>
</feature>
<reference evidence="2 3" key="1">
    <citation type="submission" date="2015-04" db="EMBL/GenBank/DDBJ databases">
        <authorList>
            <person name="Syromyatnikov M.Y."/>
            <person name="Popov V.N."/>
        </authorList>
    </citation>
    <scope>NUCLEOTIDE SEQUENCE [LARGE SCALE GENOMIC DNA]</scope>
    <source>
        <strain evidence="2">WF-38-12</strain>
    </source>
</reference>
<dbReference type="PANTHER" id="PTHR28042:SF1">
    <property type="entry name" value="E3 UBIQUITIN-PROTEIN LIGASE COMPLEX SLX5-SLX8 SUBUNIT SLX5"/>
    <property type="match status" value="1"/>
</dbReference>
<evidence type="ECO:0000256" key="1">
    <source>
        <dbReference type="SAM" id="MobiDB-lite"/>
    </source>
</evidence>
<dbReference type="Proteomes" id="UP000054383">
    <property type="component" value="Unassembled WGS sequence"/>
</dbReference>
<dbReference type="STRING" id="28573.A0A0U1LMW2"/>
<dbReference type="PANTHER" id="PTHR28042">
    <property type="entry name" value="E3 UBIQUITIN-PROTEIN LIGASE COMPLEX SLX5-SLX8 SUBUNIT SLX5"/>
    <property type="match status" value="1"/>
</dbReference>
<organism evidence="2 3">
    <name type="scientific">Talaromyces islandicus</name>
    <name type="common">Penicillium islandicum</name>
    <dbReference type="NCBI Taxonomy" id="28573"/>
    <lineage>
        <taxon>Eukaryota</taxon>
        <taxon>Fungi</taxon>
        <taxon>Dikarya</taxon>
        <taxon>Ascomycota</taxon>
        <taxon>Pezizomycotina</taxon>
        <taxon>Eurotiomycetes</taxon>
        <taxon>Eurotiomycetidae</taxon>
        <taxon>Eurotiales</taxon>
        <taxon>Trichocomaceae</taxon>
        <taxon>Talaromyces</taxon>
        <taxon>Talaromyces sect. Islandici</taxon>
    </lineage>
</organism>